<dbReference type="SUPFAM" id="SSF53098">
    <property type="entry name" value="Ribonuclease H-like"/>
    <property type="match status" value="1"/>
</dbReference>
<protein>
    <submittedName>
        <fullName evidence="2">IS3 family transposase</fullName>
    </submittedName>
</protein>
<proteinExistence type="predicted"/>
<sequence length="47" mass="5570">MNDVELATLEWVDWFNRTRLHSTIGYVSPFEFEKRYYDNLTLSGIAA</sequence>
<name>A0A6P1KFT1_FAUOS</name>
<evidence type="ECO:0000313" key="2">
    <source>
        <dbReference type="EMBL" id="QHG08697.1"/>
    </source>
</evidence>
<dbReference type="Pfam" id="PF13333">
    <property type="entry name" value="rve_2"/>
    <property type="match status" value="1"/>
</dbReference>
<reference evidence="2" key="1">
    <citation type="journal article" date="2020" name="Microbiol. Resour. Announc.">
        <title>Complete Genome Sequence of Moraxella osloensis Strain YV1, Isolated from an Australian Wastewater Treatment Plant.</title>
        <authorList>
            <person name="Batinovic S."/>
            <person name="Rice D.T.F."/>
            <person name="Seviour R.J."/>
            <person name="Petrovski S."/>
        </authorList>
    </citation>
    <scope>NUCLEOTIDE SEQUENCE</scope>
    <source>
        <strain evidence="2">YV1</strain>
    </source>
</reference>
<dbReference type="EMBL" id="CP047226">
    <property type="protein sequence ID" value="QHG08697.1"/>
    <property type="molecule type" value="Genomic_DNA"/>
</dbReference>
<evidence type="ECO:0000259" key="1">
    <source>
        <dbReference type="Pfam" id="PF13333"/>
    </source>
</evidence>
<accession>A0A6P1KFT1</accession>
<dbReference type="InterPro" id="IPR012337">
    <property type="entry name" value="RNaseH-like_sf"/>
</dbReference>
<dbReference type="GO" id="GO:0015074">
    <property type="term" value="P:DNA integration"/>
    <property type="evidence" value="ECO:0007669"/>
    <property type="project" value="InterPro"/>
</dbReference>
<dbReference type="InterPro" id="IPR001584">
    <property type="entry name" value="Integrase_cat-core"/>
</dbReference>
<organism evidence="2">
    <name type="scientific">Faucicola osloensis</name>
    <name type="common">Moraxella osloensis</name>
    <dbReference type="NCBI Taxonomy" id="34062"/>
    <lineage>
        <taxon>Bacteria</taxon>
        <taxon>Pseudomonadati</taxon>
        <taxon>Pseudomonadota</taxon>
        <taxon>Gammaproteobacteria</taxon>
        <taxon>Moraxellales</taxon>
        <taxon>Moraxellaceae</taxon>
        <taxon>Faucicola</taxon>
    </lineage>
</organism>
<feature type="domain" description="Integrase catalytic" evidence="1">
    <location>
        <begin position="4"/>
        <end position="34"/>
    </location>
</feature>
<gene>
    <name evidence="2" type="ORF">GSF12_01515</name>
</gene>
<dbReference type="AlphaFoldDB" id="A0A6P1KFT1"/>